<dbReference type="GO" id="GO:0015031">
    <property type="term" value="P:protein transport"/>
    <property type="evidence" value="ECO:0007669"/>
    <property type="project" value="UniProtKB-KW"/>
</dbReference>
<evidence type="ECO:0000256" key="2">
    <source>
        <dbReference type="ARBA" id="ARBA00022448"/>
    </source>
</evidence>
<dbReference type="InterPro" id="IPR039481">
    <property type="entry name" value="EXOC2/Sec5_N_dom"/>
</dbReference>
<evidence type="ECO:0000259" key="5">
    <source>
        <dbReference type="Pfam" id="PF15469"/>
    </source>
</evidence>
<feature type="non-terminal residue" evidence="6">
    <location>
        <position position="1"/>
    </location>
</feature>
<dbReference type="GO" id="GO:0006893">
    <property type="term" value="P:Golgi to plasma membrane transport"/>
    <property type="evidence" value="ECO:0007669"/>
    <property type="project" value="UniProtKB-UniRule"/>
</dbReference>
<keyword evidence="7" id="KW-1185">Reference proteome</keyword>
<dbReference type="PANTHER" id="PTHR13043:SF1">
    <property type="entry name" value="EXOCYST COMPLEX COMPONENT 2"/>
    <property type="match status" value="1"/>
</dbReference>
<evidence type="ECO:0000313" key="7">
    <source>
        <dbReference type="Proteomes" id="UP000253551"/>
    </source>
</evidence>
<dbReference type="STRING" id="4846.A0A367IWQ5"/>
<comment type="similarity">
    <text evidence="1 4">Belongs to the SEC5 family.</text>
</comment>
<feature type="domain" description="Exocyst complex component EXOC2/Sec5 N-terminal" evidence="5">
    <location>
        <begin position="3"/>
        <end position="605"/>
    </location>
</feature>
<dbReference type="Proteomes" id="UP000253551">
    <property type="component" value="Unassembled WGS sequence"/>
</dbReference>
<dbReference type="Pfam" id="PF15469">
    <property type="entry name" value="Sec5"/>
    <property type="match status" value="1"/>
</dbReference>
<proteinExistence type="inferred from homology"/>
<sequence>ATLMITNKKFQPRHFLLQVHQNTNYNELVQGEEKLRRGVDQKAEALKNLVHQNFDRFVSAKNTIDHVYDEMKSKQLNKQQEYGTIDIQTALEAANNRAEQIYGPVVERRQKVEKVKSTLNMLQRYRFLFNLPSSLLESIKQTKYEAAIRDYKKGKYLYQVLKGDLDSTDMSDTDQKENRITDLHLKVFDKVWAEVGKIVSELQNVLLRMLADPWRSMEEQEKTINFLFDLDTAEDPAWFYLDSQHQWITGLMKETFDAATQKIQQLKSEDPVEESVTQRSLCLKRAIGQIHSIKEMSEENLMDAELQVWRATSDLVKSLSSLLLRCLPDFWRLSKAFIEGKFANKAAGPSVRRRRQGMDMNKVDQCQRMSRDIIKQYATLLSDYFSLHQEHIKDNMPSFLPSNANSIYASEYLTLVIGDLATCVNDISGINLAGEIFSGLTDLMERARSKFIDVVCKCWERDAKTFYMLEEWVVDAQNPHITTLLKRYYDFHKFCARSAHKIASLTAVSSGMDDQTKTTISPIYIEKIRGSFLESTYTFLDGLVQLAFTNYTPLNEKEELILAKKRENIDVHSMDIRILLTVSNLEHMRGSVIKKLIDLFEVAFN</sequence>
<reference evidence="6 7" key="1">
    <citation type="journal article" date="2018" name="G3 (Bethesda)">
        <title>Phylogenetic and Phylogenomic Definition of Rhizopus Species.</title>
        <authorList>
            <person name="Gryganskyi A.P."/>
            <person name="Golan J."/>
            <person name="Dolatabadi S."/>
            <person name="Mondo S."/>
            <person name="Robb S."/>
            <person name="Idnurm A."/>
            <person name="Muszewska A."/>
            <person name="Steczkiewicz K."/>
            <person name="Masonjones S."/>
            <person name="Liao H.L."/>
            <person name="Gajdeczka M.T."/>
            <person name="Anike F."/>
            <person name="Vuek A."/>
            <person name="Anishchenko I.M."/>
            <person name="Voigt K."/>
            <person name="de Hoog G.S."/>
            <person name="Smith M.E."/>
            <person name="Heitman J."/>
            <person name="Vilgalys R."/>
            <person name="Stajich J.E."/>
        </authorList>
    </citation>
    <scope>NUCLEOTIDE SEQUENCE [LARGE SCALE GENOMIC DNA]</scope>
    <source>
        <strain evidence="6 7">LSU 92-RS-03</strain>
    </source>
</reference>
<keyword evidence="2 4" id="KW-0813">Transport</keyword>
<accession>A0A367IWQ5</accession>
<gene>
    <name evidence="6" type="ORF">CU098_002107</name>
</gene>
<dbReference type="OrthoDB" id="26242at2759"/>
<dbReference type="GO" id="GO:0000145">
    <property type="term" value="C:exocyst"/>
    <property type="evidence" value="ECO:0007669"/>
    <property type="project" value="UniProtKB-UniRule"/>
</dbReference>
<comment type="subunit">
    <text evidence="4">Component of the exocyst complex.</text>
</comment>
<dbReference type="EMBL" id="PJQM01005313">
    <property type="protein sequence ID" value="RCH81911.1"/>
    <property type="molecule type" value="Genomic_DNA"/>
</dbReference>
<comment type="caution">
    <text evidence="6">The sequence shown here is derived from an EMBL/GenBank/DDBJ whole genome shotgun (WGS) entry which is preliminary data.</text>
</comment>
<dbReference type="AlphaFoldDB" id="A0A367IWQ5"/>
<dbReference type="InterPro" id="IPR029175">
    <property type="entry name" value="EXOC2/Sec5"/>
</dbReference>
<evidence type="ECO:0000256" key="1">
    <source>
        <dbReference type="ARBA" id="ARBA00010578"/>
    </source>
</evidence>
<feature type="non-terminal residue" evidence="6">
    <location>
        <position position="605"/>
    </location>
</feature>
<protein>
    <recommendedName>
        <fullName evidence="4">Exocyst complex component SEC5</fullName>
    </recommendedName>
</protein>
<evidence type="ECO:0000256" key="4">
    <source>
        <dbReference type="RuleBase" id="RU365069"/>
    </source>
</evidence>
<organism evidence="6 7">
    <name type="scientific">Rhizopus stolonifer</name>
    <name type="common">Rhizopus nigricans</name>
    <dbReference type="NCBI Taxonomy" id="4846"/>
    <lineage>
        <taxon>Eukaryota</taxon>
        <taxon>Fungi</taxon>
        <taxon>Fungi incertae sedis</taxon>
        <taxon>Mucoromycota</taxon>
        <taxon>Mucoromycotina</taxon>
        <taxon>Mucoromycetes</taxon>
        <taxon>Mucorales</taxon>
        <taxon>Mucorineae</taxon>
        <taxon>Rhizopodaceae</taxon>
        <taxon>Rhizopus</taxon>
    </lineage>
</organism>
<name>A0A367IWQ5_RHIST</name>
<evidence type="ECO:0000313" key="6">
    <source>
        <dbReference type="EMBL" id="RCH81911.1"/>
    </source>
</evidence>
<evidence type="ECO:0000256" key="3">
    <source>
        <dbReference type="ARBA" id="ARBA00022483"/>
    </source>
</evidence>
<keyword evidence="3 4" id="KW-0268">Exocytosis</keyword>
<dbReference type="PANTHER" id="PTHR13043">
    <property type="entry name" value="EXOCYST COMPLEX COMPONENT SEC5"/>
    <property type="match status" value="1"/>
</dbReference>
<comment type="function">
    <text evidence="4">Component of the exocyst complex involved in the docking of exocytic vesicles with fusion sites on the plasma membrane.</text>
</comment>
<dbReference type="GO" id="GO:0006887">
    <property type="term" value="P:exocytosis"/>
    <property type="evidence" value="ECO:0007669"/>
    <property type="project" value="UniProtKB-KW"/>
</dbReference>
<keyword evidence="4" id="KW-0653">Protein transport</keyword>